<reference evidence="2" key="1">
    <citation type="journal article" date="2020" name="mSystems">
        <title>Genome- and Community-Level Interaction Insights into Carbon Utilization and Element Cycling Functions of Hydrothermarchaeota in Hydrothermal Sediment.</title>
        <authorList>
            <person name="Zhou Z."/>
            <person name="Liu Y."/>
            <person name="Xu W."/>
            <person name="Pan J."/>
            <person name="Luo Z.H."/>
            <person name="Li M."/>
        </authorList>
    </citation>
    <scope>NUCLEOTIDE SEQUENCE [LARGE SCALE GENOMIC DNA]</scope>
    <source>
        <strain evidence="2">SpSt-81</strain>
    </source>
</reference>
<dbReference type="InterPro" id="IPR002525">
    <property type="entry name" value="Transp_IS110-like_N"/>
</dbReference>
<comment type="caution">
    <text evidence="2">The sequence shown here is derived from an EMBL/GenBank/DDBJ whole genome shotgun (WGS) entry which is preliminary data.</text>
</comment>
<gene>
    <name evidence="2" type="ORF">ENW00_08425</name>
</gene>
<dbReference type="GO" id="GO:0004803">
    <property type="term" value="F:transposase activity"/>
    <property type="evidence" value="ECO:0007669"/>
    <property type="project" value="InterPro"/>
</dbReference>
<protein>
    <recommendedName>
        <fullName evidence="1">Transposase IS110-like N-terminal domain-containing protein</fullName>
    </recommendedName>
</protein>
<name>A0A7C3MKD2_DICTH</name>
<accession>A0A7C3MKD2</accession>
<dbReference type="EMBL" id="DTIN01000035">
    <property type="protein sequence ID" value="HFX14153.1"/>
    <property type="molecule type" value="Genomic_DNA"/>
</dbReference>
<evidence type="ECO:0000313" key="2">
    <source>
        <dbReference type="EMBL" id="HFX14153.1"/>
    </source>
</evidence>
<proteinExistence type="predicted"/>
<dbReference type="GO" id="GO:0006313">
    <property type="term" value="P:DNA transposition"/>
    <property type="evidence" value="ECO:0007669"/>
    <property type="project" value="InterPro"/>
</dbReference>
<evidence type="ECO:0000259" key="1">
    <source>
        <dbReference type="Pfam" id="PF01548"/>
    </source>
</evidence>
<organism evidence="2">
    <name type="scientific">Dictyoglomus thermophilum</name>
    <dbReference type="NCBI Taxonomy" id="14"/>
    <lineage>
        <taxon>Bacteria</taxon>
        <taxon>Pseudomonadati</taxon>
        <taxon>Dictyoglomota</taxon>
        <taxon>Dictyoglomia</taxon>
        <taxon>Dictyoglomales</taxon>
        <taxon>Dictyoglomaceae</taxon>
        <taxon>Dictyoglomus</taxon>
    </lineage>
</organism>
<dbReference type="Pfam" id="PF01548">
    <property type="entry name" value="DEDD_Tnp_IS110"/>
    <property type="match status" value="1"/>
</dbReference>
<sequence length="52" mass="5880">MESTSIYYINLFSFLSEKGIPSVIINPSIIDRFSKVNLRPSKSDKKDAKTIS</sequence>
<dbReference type="AlphaFoldDB" id="A0A7C3MKD2"/>
<feature type="domain" description="Transposase IS110-like N-terminal" evidence="1">
    <location>
        <begin position="1"/>
        <end position="51"/>
    </location>
</feature>
<dbReference type="GO" id="GO:0003677">
    <property type="term" value="F:DNA binding"/>
    <property type="evidence" value="ECO:0007669"/>
    <property type="project" value="InterPro"/>
</dbReference>